<evidence type="ECO:0000256" key="3">
    <source>
        <dbReference type="ARBA" id="ARBA00012664"/>
    </source>
</evidence>
<feature type="binding site" evidence="7">
    <location>
        <begin position="80"/>
        <end position="81"/>
    </location>
    <ligand>
        <name>(2S)-2-hydroxy-3-oxobutyl phosphate</name>
        <dbReference type="ChEBI" id="CHEBI:58830"/>
    </ligand>
</feature>
<dbReference type="Proteomes" id="UP001229244">
    <property type="component" value="Unassembled WGS sequence"/>
</dbReference>
<evidence type="ECO:0000256" key="6">
    <source>
        <dbReference type="ARBA" id="ARBA00048785"/>
    </source>
</evidence>
<reference evidence="8" key="1">
    <citation type="submission" date="2023-07" db="EMBL/GenBank/DDBJ databases">
        <title>Genomic Encyclopedia of Type Strains, Phase IV (KMG-IV): sequencing the most valuable type-strain genomes for metagenomic binning, comparative biology and taxonomic classification.</title>
        <authorList>
            <person name="Goeker M."/>
        </authorList>
    </citation>
    <scope>NUCLEOTIDE SEQUENCE</scope>
    <source>
        <strain evidence="8">DSM 21202</strain>
    </source>
</reference>
<evidence type="ECO:0000313" key="9">
    <source>
        <dbReference type="Proteomes" id="UP001229244"/>
    </source>
</evidence>
<keyword evidence="5 7" id="KW-0808">Transferase</keyword>
<comment type="pathway">
    <text evidence="1 7">Cofactor biosynthesis; riboflavin biosynthesis; riboflavin from 2-hydroxy-3-oxobutyl phosphate and 5-amino-6-(D-ribitylamino)uracil: step 1/2.</text>
</comment>
<dbReference type="InterPro" id="IPR036467">
    <property type="entry name" value="LS/RS_sf"/>
</dbReference>
<feature type="binding site" evidence="7">
    <location>
        <begin position="75"/>
        <end position="77"/>
    </location>
    <ligand>
        <name>5-amino-6-(D-ribitylamino)uracil</name>
        <dbReference type="ChEBI" id="CHEBI:15934"/>
    </ligand>
</feature>
<evidence type="ECO:0000256" key="5">
    <source>
        <dbReference type="ARBA" id="ARBA00022679"/>
    </source>
</evidence>
<dbReference type="GO" id="GO:0005829">
    <property type="term" value="C:cytosol"/>
    <property type="evidence" value="ECO:0007669"/>
    <property type="project" value="TreeGrafter"/>
</dbReference>
<feature type="binding site" evidence="7">
    <location>
        <begin position="46"/>
        <end position="48"/>
    </location>
    <ligand>
        <name>5-amino-6-(D-ribitylamino)uracil</name>
        <dbReference type="ChEBI" id="CHEBI:15934"/>
    </ligand>
</feature>
<dbReference type="GO" id="GO:0000906">
    <property type="term" value="F:6,7-dimethyl-8-ribityllumazine synthase activity"/>
    <property type="evidence" value="ECO:0007669"/>
    <property type="project" value="UniProtKB-UniRule"/>
</dbReference>
<dbReference type="PANTHER" id="PTHR21058:SF0">
    <property type="entry name" value="6,7-DIMETHYL-8-RIBITYLLUMAZINE SYNTHASE"/>
    <property type="match status" value="1"/>
</dbReference>
<dbReference type="NCBIfam" id="TIGR00114">
    <property type="entry name" value="lumazine-synth"/>
    <property type="match status" value="1"/>
</dbReference>
<protein>
    <recommendedName>
        <fullName evidence="3 7">6,7-dimethyl-8-ribityllumazine synthase</fullName>
        <shortName evidence="7">DMRL synthase</shortName>
        <shortName evidence="7">LS</shortName>
        <shortName evidence="7">Lumazine synthase</shortName>
        <ecNumber evidence="3 7">2.5.1.78</ecNumber>
    </recommendedName>
</protein>
<evidence type="ECO:0000256" key="1">
    <source>
        <dbReference type="ARBA" id="ARBA00004917"/>
    </source>
</evidence>
<dbReference type="EC" id="2.5.1.78" evidence="3 7"/>
<feature type="binding site" evidence="7">
    <location>
        <position position="122"/>
    </location>
    <ligand>
        <name>(2S)-2-hydroxy-3-oxobutyl phosphate</name>
        <dbReference type="ChEBI" id="CHEBI:58830"/>
    </ligand>
</feature>
<comment type="caution">
    <text evidence="8">The sequence shown here is derived from an EMBL/GenBank/DDBJ whole genome shotgun (WGS) entry which is preliminary data.</text>
</comment>
<keyword evidence="9" id="KW-1185">Reference proteome</keyword>
<dbReference type="Gene3D" id="3.40.50.960">
    <property type="entry name" value="Lumazine/riboflavin synthase"/>
    <property type="match status" value="1"/>
</dbReference>
<accession>A0AAE4ASA7</accession>
<dbReference type="RefSeq" id="WP_306885872.1">
    <property type="nucleotide sequence ID" value="NZ_JAUSUL010000002.1"/>
</dbReference>
<feature type="active site" description="Proton donor" evidence="7">
    <location>
        <position position="83"/>
    </location>
</feature>
<feature type="binding site" evidence="7">
    <location>
        <position position="108"/>
    </location>
    <ligand>
        <name>5-amino-6-(D-ribitylamino)uracil</name>
        <dbReference type="ChEBI" id="CHEBI:15934"/>
    </ligand>
</feature>
<organism evidence="8 9">
    <name type="scientific">Amorphus orientalis</name>
    <dbReference type="NCBI Taxonomy" id="649198"/>
    <lineage>
        <taxon>Bacteria</taxon>
        <taxon>Pseudomonadati</taxon>
        <taxon>Pseudomonadota</taxon>
        <taxon>Alphaproteobacteria</taxon>
        <taxon>Hyphomicrobiales</taxon>
        <taxon>Amorphaceae</taxon>
        <taxon>Amorphus</taxon>
    </lineage>
</organism>
<evidence type="ECO:0000256" key="7">
    <source>
        <dbReference type="HAMAP-Rule" id="MF_00178"/>
    </source>
</evidence>
<dbReference type="InterPro" id="IPR002180">
    <property type="entry name" value="LS/RS"/>
</dbReference>
<dbReference type="SUPFAM" id="SSF52121">
    <property type="entry name" value="Lumazine synthase"/>
    <property type="match status" value="1"/>
</dbReference>
<gene>
    <name evidence="7" type="primary">ribH</name>
    <name evidence="8" type="ORF">J2S73_002503</name>
</gene>
<dbReference type="AlphaFoldDB" id="A0AAE4ASA7"/>
<evidence type="ECO:0000256" key="4">
    <source>
        <dbReference type="ARBA" id="ARBA00022619"/>
    </source>
</evidence>
<comment type="function">
    <text evidence="7">Catalyzes the formation of 6,7-dimethyl-8-ribityllumazine by condensation of 5-amino-6-(D-ribitylamino)uracil with 3,4-dihydroxy-2-butanone 4-phosphate. This is the penultimate step in the biosynthesis of riboflavin.</text>
</comment>
<dbReference type="EMBL" id="JAUSUL010000002">
    <property type="protein sequence ID" value="MDQ0316046.1"/>
    <property type="molecule type" value="Genomic_DNA"/>
</dbReference>
<dbReference type="InterPro" id="IPR034964">
    <property type="entry name" value="LS"/>
</dbReference>
<name>A0AAE4ASA7_9HYPH</name>
<dbReference type="Pfam" id="PF00885">
    <property type="entry name" value="DMRL_synthase"/>
    <property type="match status" value="1"/>
</dbReference>
<proteinExistence type="inferred from homology"/>
<dbReference type="HAMAP" id="MF_00178">
    <property type="entry name" value="Lumazine_synth"/>
    <property type="match status" value="1"/>
</dbReference>
<dbReference type="PANTHER" id="PTHR21058">
    <property type="entry name" value="6,7-DIMETHYL-8-RIBITYLLUMAZINE SYNTHASE DMRL SYNTHASE LUMAZINE SYNTHASE"/>
    <property type="match status" value="1"/>
</dbReference>
<dbReference type="GO" id="GO:0009349">
    <property type="term" value="C:riboflavin synthase complex"/>
    <property type="evidence" value="ECO:0007669"/>
    <property type="project" value="UniProtKB-UniRule"/>
</dbReference>
<comment type="catalytic activity">
    <reaction evidence="6 7">
        <text>(2S)-2-hydroxy-3-oxobutyl phosphate + 5-amino-6-(D-ribitylamino)uracil = 6,7-dimethyl-8-(1-D-ribityl)lumazine + phosphate + 2 H2O + H(+)</text>
        <dbReference type="Rhea" id="RHEA:26152"/>
        <dbReference type="ChEBI" id="CHEBI:15377"/>
        <dbReference type="ChEBI" id="CHEBI:15378"/>
        <dbReference type="ChEBI" id="CHEBI:15934"/>
        <dbReference type="ChEBI" id="CHEBI:43474"/>
        <dbReference type="ChEBI" id="CHEBI:58201"/>
        <dbReference type="ChEBI" id="CHEBI:58830"/>
        <dbReference type="EC" id="2.5.1.78"/>
    </reaction>
</comment>
<dbReference type="GO" id="GO:0009231">
    <property type="term" value="P:riboflavin biosynthetic process"/>
    <property type="evidence" value="ECO:0007669"/>
    <property type="project" value="UniProtKB-UniRule"/>
</dbReference>
<keyword evidence="4 7" id="KW-0686">Riboflavin biosynthesis</keyword>
<feature type="binding site" evidence="7">
    <location>
        <position position="15"/>
    </location>
    <ligand>
        <name>5-amino-6-(D-ribitylamino)uracil</name>
        <dbReference type="ChEBI" id="CHEBI:15934"/>
    </ligand>
</feature>
<sequence>MKQTAPHALVIEARFYGDLADALFEGVRRVFDARGVTYERIAVPGVLEIPAALSMALTASDDGRAEFDLVVLNGCVIRGETGHYDIVAGESNRAIMDLVVETGVPLGNAILTVENGEQAWDRADPERRNKGGHAAEAALAMYELAARFAG</sequence>
<evidence type="ECO:0000313" key="8">
    <source>
        <dbReference type="EMBL" id="MDQ0316046.1"/>
    </source>
</evidence>
<comment type="similarity">
    <text evidence="2 7">Belongs to the DMRL synthase family.</text>
</comment>
<dbReference type="CDD" id="cd09209">
    <property type="entry name" value="Lumazine_synthase-I"/>
    <property type="match status" value="1"/>
</dbReference>
<evidence type="ECO:0000256" key="2">
    <source>
        <dbReference type="ARBA" id="ARBA00007424"/>
    </source>
</evidence>